<organism evidence="1 2">
    <name type="scientific">Zarea fungicola</name>
    <dbReference type="NCBI Taxonomy" id="93591"/>
    <lineage>
        <taxon>Eukaryota</taxon>
        <taxon>Fungi</taxon>
        <taxon>Dikarya</taxon>
        <taxon>Ascomycota</taxon>
        <taxon>Pezizomycotina</taxon>
        <taxon>Sordariomycetes</taxon>
        <taxon>Hypocreomycetidae</taxon>
        <taxon>Hypocreales</taxon>
        <taxon>Cordycipitaceae</taxon>
        <taxon>Zarea</taxon>
    </lineage>
</organism>
<dbReference type="Proteomes" id="UP001143910">
    <property type="component" value="Unassembled WGS sequence"/>
</dbReference>
<proteinExistence type="predicted"/>
<name>A0ACC1NDD5_9HYPO</name>
<reference evidence="1" key="1">
    <citation type="submission" date="2022-08" db="EMBL/GenBank/DDBJ databases">
        <title>Genome Sequence of Lecanicillium fungicola.</title>
        <authorList>
            <person name="Buettner E."/>
        </authorList>
    </citation>
    <scope>NUCLEOTIDE SEQUENCE</scope>
    <source>
        <strain evidence="1">Babe33</strain>
    </source>
</reference>
<protein>
    <submittedName>
        <fullName evidence="1">Uncharacterized protein</fullName>
    </submittedName>
</protein>
<evidence type="ECO:0000313" key="2">
    <source>
        <dbReference type="Proteomes" id="UP001143910"/>
    </source>
</evidence>
<keyword evidence="2" id="KW-1185">Reference proteome</keyword>
<comment type="caution">
    <text evidence="1">The sequence shown here is derived from an EMBL/GenBank/DDBJ whole genome shotgun (WGS) entry which is preliminary data.</text>
</comment>
<gene>
    <name evidence="1" type="ORF">NQ176_g4441</name>
</gene>
<evidence type="ECO:0000313" key="1">
    <source>
        <dbReference type="EMBL" id="KAJ2977310.1"/>
    </source>
</evidence>
<accession>A0ACC1NDD5</accession>
<dbReference type="EMBL" id="JANJQO010000485">
    <property type="protein sequence ID" value="KAJ2977310.1"/>
    <property type="molecule type" value="Genomic_DNA"/>
</dbReference>
<sequence length="130" mass="14099">MCSSPRIAIAGAGPAGLTLATLLHKHGIPFTIFELRSKPTPEEWAIPSGMLDLHEPSGLLAIHECGVYDEFLIKTAECTEEFIVADKDGNKLHVSGGENRTSPEISRNNLSQLLLGQIPEEMIQGPQVRV</sequence>